<keyword evidence="3" id="KW-1185">Reference proteome</keyword>
<evidence type="ECO:0000313" key="3">
    <source>
        <dbReference type="Proteomes" id="UP000008632"/>
    </source>
</evidence>
<dbReference type="InterPro" id="IPR047202">
    <property type="entry name" value="Lipocalin_Blc-like_dom"/>
</dbReference>
<dbReference type="STRING" id="743721.Psesu_1431"/>
<dbReference type="PANTHER" id="PTHR10612:SF34">
    <property type="entry name" value="APOLIPOPROTEIN D"/>
    <property type="match status" value="1"/>
</dbReference>
<sequence>MTTTAIVARAAWLFLLLVPLSVGARERAQANHLPLPVMDLGRFAGQWHHVAWLPVDLQRKCVRDSRVSLARVEEGFELRRSCVDSDGKLLEETADAVSVPGAPGSLQVRSAPRWRAWIPMGWSRRWVLAVDPSYQWALVGAPDQDHLWVLARQPHMDRTLLASLVERAQAMGYPVDELVFEPGAHGGEARRIPSTLVASTNEPFWQAKVEGAVVQLSGPALETPRRLPLVVREDSLVPGVQRIVARDAQGELVLRVAADPCQDSMSGAWFPLQASLSVDGQAAVAGCARPADLPAPVEPR</sequence>
<dbReference type="InterPro" id="IPR012674">
    <property type="entry name" value="Calycin"/>
</dbReference>
<dbReference type="SUPFAM" id="SSF50814">
    <property type="entry name" value="Lipocalins"/>
    <property type="match status" value="1"/>
</dbReference>
<dbReference type="CDD" id="cd19438">
    <property type="entry name" value="lipocalin_Blc-like"/>
    <property type="match status" value="1"/>
</dbReference>
<dbReference type="Gene3D" id="2.40.128.20">
    <property type="match status" value="1"/>
</dbReference>
<dbReference type="Pfam" id="PF08212">
    <property type="entry name" value="Lipocalin_2"/>
    <property type="match status" value="1"/>
</dbReference>
<feature type="domain" description="Lipocalin/cytosolic fatty-acid binding" evidence="1">
    <location>
        <begin position="38"/>
        <end position="180"/>
    </location>
</feature>
<accession>E6WT49</accession>
<dbReference type="KEGG" id="psu:Psesu_1431"/>
<gene>
    <name evidence="2" type="ordered locus">Psesu_1431</name>
</gene>
<dbReference type="AlphaFoldDB" id="E6WT49"/>
<dbReference type="eggNOG" id="COG3040">
    <property type="taxonomic scope" value="Bacteria"/>
</dbReference>
<name>E6WT49_PSEUU</name>
<dbReference type="PANTHER" id="PTHR10612">
    <property type="entry name" value="APOLIPOPROTEIN D"/>
    <property type="match status" value="1"/>
</dbReference>
<organism evidence="2 3">
    <name type="scientific">Pseudoxanthomonas suwonensis (strain 11-1)</name>
    <dbReference type="NCBI Taxonomy" id="743721"/>
    <lineage>
        <taxon>Bacteria</taxon>
        <taxon>Pseudomonadati</taxon>
        <taxon>Pseudomonadota</taxon>
        <taxon>Gammaproteobacteria</taxon>
        <taxon>Lysobacterales</taxon>
        <taxon>Lysobacteraceae</taxon>
        <taxon>Pseudoxanthomonas</taxon>
    </lineage>
</organism>
<dbReference type="OrthoDB" id="5348860at2"/>
<dbReference type="InterPro" id="IPR000566">
    <property type="entry name" value="Lipocln_cytosolic_FA-bd_dom"/>
</dbReference>
<reference evidence="2 3" key="1">
    <citation type="submission" date="2011-01" db="EMBL/GenBank/DDBJ databases">
        <title>Complete sequence of Pseudoxanthomonas suwonensis 11-1.</title>
        <authorList>
            <consortium name="US DOE Joint Genome Institute"/>
            <person name="Lucas S."/>
            <person name="Copeland A."/>
            <person name="Lapidus A."/>
            <person name="Cheng J.-F."/>
            <person name="Goodwin L."/>
            <person name="Pitluck S."/>
            <person name="Teshima H."/>
            <person name="Detter J.C."/>
            <person name="Han C."/>
            <person name="Tapia R."/>
            <person name="Land M."/>
            <person name="Hauser L."/>
            <person name="Kyrpides N."/>
            <person name="Ivanova N."/>
            <person name="Ovchinnikova G."/>
            <person name="Siebers A.K."/>
            <person name="Allgaier M."/>
            <person name="Thelen M.P."/>
            <person name="Hugenholtz P."/>
            <person name="Gladden J."/>
            <person name="Woyke T."/>
        </authorList>
    </citation>
    <scope>NUCLEOTIDE SEQUENCE [LARGE SCALE GENOMIC DNA]</scope>
    <source>
        <strain evidence="3">11-1</strain>
    </source>
</reference>
<dbReference type="HOGENOM" id="CLU_927089_0_0_6"/>
<dbReference type="EMBL" id="CP002446">
    <property type="protein sequence ID" value="ADV27278.1"/>
    <property type="molecule type" value="Genomic_DNA"/>
</dbReference>
<evidence type="ECO:0000259" key="1">
    <source>
        <dbReference type="Pfam" id="PF08212"/>
    </source>
</evidence>
<evidence type="ECO:0000313" key="2">
    <source>
        <dbReference type="EMBL" id="ADV27278.1"/>
    </source>
</evidence>
<dbReference type="GO" id="GO:0006950">
    <property type="term" value="P:response to stress"/>
    <property type="evidence" value="ECO:0007669"/>
    <property type="project" value="UniProtKB-ARBA"/>
</dbReference>
<dbReference type="Proteomes" id="UP000008632">
    <property type="component" value="Chromosome"/>
</dbReference>
<protein>
    <submittedName>
        <fullName evidence="2">Lipocalin family protein</fullName>
    </submittedName>
</protein>
<proteinExistence type="predicted"/>